<dbReference type="EMBL" id="FMBE01000013">
    <property type="protein sequence ID" value="SCC28737.1"/>
    <property type="molecule type" value="Genomic_DNA"/>
</dbReference>
<organism evidence="2 3">
    <name type="scientific">Bacillus wiedmannii</name>
    <dbReference type="NCBI Taxonomy" id="1890302"/>
    <lineage>
        <taxon>Bacteria</taxon>
        <taxon>Bacillati</taxon>
        <taxon>Bacillota</taxon>
        <taxon>Bacilli</taxon>
        <taxon>Bacillales</taxon>
        <taxon>Bacillaceae</taxon>
        <taxon>Bacillus</taxon>
        <taxon>Bacillus cereus group</taxon>
    </lineage>
</organism>
<protein>
    <submittedName>
        <fullName evidence="2">Uncharacterized protein</fullName>
    </submittedName>
</protein>
<dbReference type="AlphaFoldDB" id="A0A1C4DBH6"/>
<evidence type="ECO:0000313" key="2">
    <source>
        <dbReference type="EMBL" id="SCC28737.1"/>
    </source>
</evidence>
<name>A0A1C4DBH6_9BACI</name>
<gene>
    <name evidence="2" type="ORF">BC05F1_02542</name>
</gene>
<evidence type="ECO:0000256" key="1">
    <source>
        <dbReference type="SAM" id="MobiDB-lite"/>
    </source>
</evidence>
<sequence>MNYVAKRKGMNANKDLAKKSKRYL</sequence>
<evidence type="ECO:0000313" key="3">
    <source>
        <dbReference type="Proteomes" id="UP000196052"/>
    </source>
</evidence>
<accession>A0A1C4DBH6</accession>
<proteinExistence type="predicted"/>
<dbReference type="Proteomes" id="UP000196052">
    <property type="component" value="Unassembled WGS sequence"/>
</dbReference>
<reference evidence="3" key="1">
    <citation type="submission" date="2016-08" db="EMBL/GenBank/DDBJ databases">
        <authorList>
            <person name="Loux V."/>
            <person name="Rue O."/>
        </authorList>
    </citation>
    <scope>NUCLEOTIDE SEQUENCE [LARGE SCALE GENOMIC DNA]</scope>
    <source>
        <strain evidence="3">INRA Bc05-F1</strain>
    </source>
</reference>
<feature type="region of interest" description="Disordered" evidence="1">
    <location>
        <begin position="1"/>
        <end position="24"/>
    </location>
</feature>